<dbReference type="InterPro" id="IPR029024">
    <property type="entry name" value="TerB-like"/>
</dbReference>
<reference evidence="1 2" key="1">
    <citation type="submission" date="2018-03" db="EMBL/GenBank/DDBJ databases">
        <title>Draft Genome Sequences of the Obligatory Marine Myxobacteria Enhygromyxa salina SWB007.</title>
        <authorList>
            <person name="Poehlein A."/>
            <person name="Moghaddam J.A."/>
            <person name="Harms H."/>
            <person name="Alanjari M."/>
            <person name="Koenig G.M."/>
            <person name="Daniel R."/>
            <person name="Schaeberle T.F."/>
        </authorList>
    </citation>
    <scope>NUCLEOTIDE SEQUENCE [LARGE SCALE GENOMIC DNA]</scope>
    <source>
        <strain evidence="1 2">SWB007</strain>
    </source>
</reference>
<evidence type="ECO:0000313" key="2">
    <source>
        <dbReference type="Proteomes" id="UP000238823"/>
    </source>
</evidence>
<evidence type="ECO:0000313" key="1">
    <source>
        <dbReference type="EMBL" id="PRP98617.1"/>
    </source>
</evidence>
<proteinExistence type="predicted"/>
<dbReference type="EMBL" id="PVNL01000124">
    <property type="protein sequence ID" value="PRP98617.1"/>
    <property type="molecule type" value="Genomic_DNA"/>
</dbReference>
<name>A0A2S9Y0G9_9BACT</name>
<sequence>MANVEASSAALVAALCPRALGSVVDPLIPAAIVAALRWVFGRELEHDEVAASLLGARSDATELRTLSGFDMGARCELVRAAMVVSLADQRRDPARTAGIRALAEQLGVSDTDGGLEQLSLLTAGKLAQLRWRMLDHSVNTLWGERSDSKRELWWQLVGTVFTSSSAERLVAARFVGLGLLPSTSVGWALQRHYRVHGLVVPGEGRGISDKFVVHELAHVLTGYAPHPYGEMLLAAFHAGNTPALAIELLLRALLQYHHGIRLDDGPSRGLLVPDEFFRAYARGHATAIDLHRTDWNALLERDLDEVRRELGLAPSLRE</sequence>
<dbReference type="Proteomes" id="UP000238823">
    <property type="component" value="Unassembled WGS sequence"/>
</dbReference>
<comment type="caution">
    <text evidence="1">The sequence shown here is derived from an EMBL/GenBank/DDBJ whole genome shotgun (WGS) entry which is preliminary data.</text>
</comment>
<gene>
    <name evidence="1" type="ORF">ENSA7_65600</name>
</gene>
<dbReference type="SUPFAM" id="SSF158682">
    <property type="entry name" value="TerB-like"/>
    <property type="match status" value="1"/>
</dbReference>
<organism evidence="1 2">
    <name type="scientific">Enhygromyxa salina</name>
    <dbReference type="NCBI Taxonomy" id="215803"/>
    <lineage>
        <taxon>Bacteria</taxon>
        <taxon>Pseudomonadati</taxon>
        <taxon>Myxococcota</taxon>
        <taxon>Polyangia</taxon>
        <taxon>Nannocystales</taxon>
        <taxon>Nannocystaceae</taxon>
        <taxon>Enhygromyxa</taxon>
    </lineage>
</organism>
<protein>
    <submittedName>
        <fullName evidence="1">Uncharacterized protein</fullName>
    </submittedName>
</protein>
<dbReference type="RefSeq" id="WP_106093386.1">
    <property type="nucleotide sequence ID" value="NZ_PVNL01000124.1"/>
</dbReference>
<accession>A0A2S9Y0G9</accession>
<dbReference type="AlphaFoldDB" id="A0A2S9Y0G9"/>